<name>A0ABW0W4U3_9BACL</name>
<dbReference type="PANTHER" id="PTHR35787">
    <property type="entry name" value="GLYCEROL UPTAKE OPERON ANTITERMINATOR REGULATORY PROTEIN"/>
    <property type="match status" value="1"/>
</dbReference>
<dbReference type="EMBL" id="JBHSOW010000119">
    <property type="protein sequence ID" value="MFC5653232.1"/>
    <property type="molecule type" value="Genomic_DNA"/>
</dbReference>
<dbReference type="SUPFAM" id="SSF110391">
    <property type="entry name" value="GlpP-like"/>
    <property type="match status" value="1"/>
</dbReference>
<proteinExistence type="predicted"/>
<dbReference type="Proteomes" id="UP001596047">
    <property type="component" value="Unassembled WGS sequence"/>
</dbReference>
<keyword evidence="1" id="KW-0805">Transcription regulation</keyword>
<protein>
    <recommendedName>
        <fullName evidence="1">Glycerol uptake operon antiterminator regulatory protein</fullName>
    </recommendedName>
</protein>
<comment type="caution">
    <text evidence="2">The sequence shown here is derived from an EMBL/GenBank/DDBJ whole genome shotgun (WGS) entry which is preliminary data.</text>
</comment>
<dbReference type="PIRSF" id="PIRSF016897">
    <property type="entry name" value="GlpP"/>
    <property type="match status" value="1"/>
</dbReference>
<dbReference type="InterPro" id="IPR006699">
    <property type="entry name" value="GlpP"/>
</dbReference>
<keyword evidence="1" id="KW-0319">Glycerol metabolism</keyword>
<keyword evidence="3" id="KW-1185">Reference proteome</keyword>
<dbReference type="Pfam" id="PF04309">
    <property type="entry name" value="G3P_antiterm"/>
    <property type="match status" value="1"/>
</dbReference>
<keyword evidence="1" id="KW-0804">Transcription</keyword>
<organism evidence="2 3">
    <name type="scientific">Paenibacillus solisilvae</name>
    <dbReference type="NCBI Taxonomy" id="2486751"/>
    <lineage>
        <taxon>Bacteria</taxon>
        <taxon>Bacillati</taxon>
        <taxon>Bacillota</taxon>
        <taxon>Bacilli</taxon>
        <taxon>Bacillales</taxon>
        <taxon>Paenibacillaceae</taxon>
        <taxon>Paenibacillus</taxon>
    </lineage>
</organism>
<comment type="function">
    <text evidence="1">Regulates expression of the glpD operon. In the presence of glycerol 3-phosphate (G3P) causes antitermination of transcription of glpD at the inverted repeat of the leader region to enhance its transcription. Binds and stabilizes glpD leader mRNA.</text>
</comment>
<gene>
    <name evidence="2" type="ORF">ACFPYJ_29785</name>
</gene>
<dbReference type="PANTHER" id="PTHR35787:SF1">
    <property type="entry name" value="GLYCEROL UPTAKE OPERON ANTITERMINATOR REGULATORY PROTEIN"/>
    <property type="match status" value="1"/>
</dbReference>
<dbReference type="Gene3D" id="3.20.20.70">
    <property type="entry name" value="Aldolase class I"/>
    <property type="match status" value="1"/>
</dbReference>
<sequence length="195" mass="21027">MTTINSWLETNPVIAAVRDVKLIEKAVRSPVKVIFLMTGDIFTINHCVETAQAREKIIFLHVDLIKGIASDKEGVKYLAEKVKPDGIVSTKSHLIQSAKKEGLLAVKHLFLLDSHAFETGIGNVLELNPDAIELMPGLMPRIIRETSKAVACPVIAAGLIKSSKEAQEALNAGAKAVAVGAPELWTLNLTSNKKG</sequence>
<keyword evidence="1" id="KW-0694">RNA-binding</keyword>
<evidence type="ECO:0000256" key="1">
    <source>
        <dbReference type="PIRNR" id="PIRNR016897"/>
    </source>
</evidence>
<dbReference type="InterPro" id="IPR013785">
    <property type="entry name" value="Aldolase_TIM"/>
</dbReference>
<dbReference type="RefSeq" id="WP_379191888.1">
    <property type="nucleotide sequence ID" value="NZ_JBHSOW010000119.1"/>
</dbReference>
<evidence type="ECO:0000313" key="3">
    <source>
        <dbReference type="Proteomes" id="UP001596047"/>
    </source>
</evidence>
<reference evidence="3" key="1">
    <citation type="journal article" date="2019" name="Int. J. Syst. Evol. Microbiol.">
        <title>The Global Catalogue of Microorganisms (GCM) 10K type strain sequencing project: providing services to taxonomists for standard genome sequencing and annotation.</title>
        <authorList>
            <consortium name="The Broad Institute Genomics Platform"/>
            <consortium name="The Broad Institute Genome Sequencing Center for Infectious Disease"/>
            <person name="Wu L."/>
            <person name="Ma J."/>
        </authorList>
    </citation>
    <scope>NUCLEOTIDE SEQUENCE [LARGE SCALE GENOMIC DNA]</scope>
    <source>
        <strain evidence="3">CGMCC 1.3240</strain>
    </source>
</reference>
<evidence type="ECO:0000313" key="2">
    <source>
        <dbReference type="EMBL" id="MFC5653232.1"/>
    </source>
</evidence>
<accession>A0ABW0W4U3</accession>